<evidence type="ECO:0000256" key="5">
    <source>
        <dbReference type="ARBA" id="ARBA00023014"/>
    </source>
</evidence>
<dbReference type="PROSITE" id="PS51379">
    <property type="entry name" value="4FE4S_FER_2"/>
    <property type="match status" value="2"/>
</dbReference>
<dbReference type="GO" id="GO:0046872">
    <property type="term" value="F:metal ion binding"/>
    <property type="evidence" value="ECO:0007669"/>
    <property type="project" value="UniProtKB-KW"/>
</dbReference>
<reference evidence="8" key="1">
    <citation type="submission" date="2016-10" db="EMBL/GenBank/DDBJ databases">
        <authorList>
            <person name="Varghese N."/>
            <person name="Submissions S."/>
        </authorList>
    </citation>
    <scope>NUCLEOTIDE SEQUENCE [LARGE SCALE GENOMIC DNA]</scope>
    <source>
        <strain evidence="8">S9</strain>
    </source>
</reference>
<evidence type="ECO:0000259" key="6">
    <source>
        <dbReference type="PROSITE" id="PS51379"/>
    </source>
</evidence>
<keyword evidence="2" id="KW-0479">Metal-binding</keyword>
<dbReference type="InterPro" id="IPR004017">
    <property type="entry name" value="Cys_rich_dom"/>
</dbReference>
<feature type="domain" description="4Fe-4S ferredoxin-type" evidence="6">
    <location>
        <begin position="4"/>
        <end position="34"/>
    </location>
</feature>
<dbReference type="GO" id="GO:0009061">
    <property type="term" value="P:anaerobic respiration"/>
    <property type="evidence" value="ECO:0007669"/>
    <property type="project" value="InterPro"/>
</dbReference>
<keyword evidence="5" id="KW-0411">Iron-sulfur</keyword>
<dbReference type="GO" id="GO:0009331">
    <property type="term" value="C:glycerol-3-phosphate dehydrogenase (FAD) complex"/>
    <property type="evidence" value="ECO:0007669"/>
    <property type="project" value="InterPro"/>
</dbReference>
<dbReference type="RefSeq" id="WP_093047819.1">
    <property type="nucleotide sequence ID" value="NZ_FOGT01000003.1"/>
</dbReference>
<evidence type="ECO:0000256" key="1">
    <source>
        <dbReference type="ARBA" id="ARBA00022485"/>
    </source>
</evidence>
<dbReference type="NCBIfam" id="NF008369">
    <property type="entry name" value="PRK11168.1"/>
    <property type="match status" value="1"/>
</dbReference>
<evidence type="ECO:0000256" key="4">
    <source>
        <dbReference type="ARBA" id="ARBA00023004"/>
    </source>
</evidence>
<evidence type="ECO:0000256" key="2">
    <source>
        <dbReference type="ARBA" id="ARBA00022723"/>
    </source>
</evidence>
<evidence type="ECO:0000313" key="7">
    <source>
        <dbReference type="EMBL" id="SER69956.1"/>
    </source>
</evidence>
<dbReference type="NCBIfam" id="TIGR03379">
    <property type="entry name" value="glycerol3P_GlpC"/>
    <property type="match status" value="1"/>
</dbReference>
<evidence type="ECO:0000256" key="3">
    <source>
        <dbReference type="ARBA" id="ARBA00022737"/>
    </source>
</evidence>
<dbReference type="Gene3D" id="1.10.1060.10">
    <property type="entry name" value="Alpha-helical ferredoxin"/>
    <property type="match status" value="1"/>
</dbReference>
<dbReference type="SUPFAM" id="SSF46548">
    <property type="entry name" value="alpha-helical ferredoxin"/>
    <property type="match status" value="1"/>
</dbReference>
<dbReference type="GO" id="GO:0016020">
    <property type="term" value="C:membrane"/>
    <property type="evidence" value="ECO:0007669"/>
    <property type="project" value="InterPro"/>
</dbReference>
<dbReference type="PANTHER" id="PTHR32479">
    <property type="entry name" value="GLYCOLATE OXIDASE IRON-SULFUR SUBUNIT"/>
    <property type="match status" value="1"/>
</dbReference>
<dbReference type="AlphaFoldDB" id="A0A1H9RB33"/>
<keyword evidence="8" id="KW-1185">Reference proteome</keyword>
<dbReference type="STRING" id="1601833.SAMN05518684_10369"/>
<name>A0A1H9RB33_9BACI</name>
<keyword evidence="1" id="KW-0004">4Fe-4S</keyword>
<keyword evidence="4" id="KW-0408">Iron</keyword>
<protein>
    <submittedName>
        <fullName evidence="7">Glycerol-3-phosphate dehydrogenase subunit C</fullName>
    </submittedName>
</protein>
<dbReference type="Pfam" id="PF13183">
    <property type="entry name" value="Fer4_8"/>
    <property type="match status" value="1"/>
</dbReference>
<evidence type="ECO:0000313" key="8">
    <source>
        <dbReference type="Proteomes" id="UP000198571"/>
    </source>
</evidence>
<dbReference type="PANTHER" id="PTHR32479:SF19">
    <property type="entry name" value="ANAEROBIC GLYCEROL-3-PHOSPHATE DEHYDROGENASE SUBUNIT C"/>
    <property type="match status" value="1"/>
</dbReference>
<dbReference type="Pfam" id="PF02754">
    <property type="entry name" value="CCG"/>
    <property type="match status" value="2"/>
</dbReference>
<dbReference type="InterPro" id="IPR017896">
    <property type="entry name" value="4Fe4S_Fe-S-bd"/>
</dbReference>
<dbReference type="InterPro" id="IPR009051">
    <property type="entry name" value="Helical_ferredxn"/>
</dbReference>
<dbReference type="GO" id="GO:0051539">
    <property type="term" value="F:4 iron, 4 sulfur cluster binding"/>
    <property type="evidence" value="ECO:0007669"/>
    <property type="project" value="UniProtKB-KW"/>
</dbReference>
<feature type="domain" description="4Fe-4S ferredoxin-type" evidence="6">
    <location>
        <begin position="49"/>
        <end position="82"/>
    </location>
</feature>
<accession>A0A1H9RB33</accession>
<dbReference type="InterPro" id="IPR017753">
    <property type="entry name" value="G3P_DH_GlpC_su"/>
</dbReference>
<proteinExistence type="predicted"/>
<dbReference type="Proteomes" id="UP000198571">
    <property type="component" value="Unassembled WGS sequence"/>
</dbReference>
<dbReference type="EMBL" id="FOGT01000003">
    <property type="protein sequence ID" value="SER69956.1"/>
    <property type="molecule type" value="Genomic_DNA"/>
</dbReference>
<keyword evidence="3" id="KW-0677">Repeat</keyword>
<dbReference type="GO" id="GO:0016491">
    <property type="term" value="F:oxidoreductase activity"/>
    <property type="evidence" value="ECO:0007669"/>
    <property type="project" value="UniProtKB-ARBA"/>
</dbReference>
<dbReference type="InterPro" id="IPR017900">
    <property type="entry name" value="4Fe4S_Fe_S_CS"/>
</dbReference>
<organism evidence="7 8">
    <name type="scientific">Salipaludibacillus aurantiacus</name>
    <dbReference type="NCBI Taxonomy" id="1601833"/>
    <lineage>
        <taxon>Bacteria</taxon>
        <taxon>Bacillati</taxon>
        <taxon>Bacillota</taxon>
        <taxon>Bacilli</taxon>
        <taxon>Bacillales</taxon>
        <taxon>Bacillaceae</taxon>
    </lineage>
</organism>
<gene>
    <name evidence="7" type="ORF">SAMN05518684_10369</name>
</gene>
<dbReference type="OrthoDB" id="9794954at2"/>
<dbReference type="PROSITE" id="PS00198">
    <property type="entry name" value="4FE4S_FER_1"/>
    <property type="match status" value="1"/>
</dbReference>
<sequence>MPEWSVIDNSFDKCLKCNACTVICPVSGVSLDFGGPKHLGPEYKRLTDNQITVNEPSIELCTLCGTCDRSCPEGVHVSLLTAYGKAVHAEKSGTTLRDLTLSRAELVGKLASAFAPVTNKVMKIKPARKLMEWTMHIPAERQFPEYKYNHFKKKYKKKEATTERKVAFFSGCYTTYNAPHVGEAFIKVMEYNGIEVALPEQKCCGVPMFANGQMKQGLKNASSNTNSLLLYVNEGYDIVTTCSSCASSLKKDYPAFLQTEEAVKVSKNIYGSEEYLRKLYEEGELNMSLASLDEKAGYFSPCHMKGQGVGTPAIDVLELIPDYKVEDMDAGCCGQCGTFGFKKEKYPLSMRIGNGMRQTIAESTKDYIVTECGMCKNQLNQLAVEKVKHPIEIIKKSYESVLEKDRL</sequence>